<feature type="transmembrane region" description="Helical" evidence="1">
    <location>
        <begin position="7"/>
        <end position="26"/>
    </location>
</feature>
<evidence type="ECO:0000313" key="2">
    <source>
        <dbReference type="EMBL" id="MDE1204908.1"/>
    </source>
</evidence>
<reference evidence="2" key="1">
    <citation type="submission" date="2022-12" db="EMBL/GenBank/DDBJ databases">
        <title>Genome of R. gnavus strain RSHDN_120.</title>
        <authorList>
            <person name="Abdugheni R."/>
        </authorList>
    </citation>
    <scope>NUCLEOTIDE SEQUENCE</scope>
    <source>
        <strain evidence="2">RSHDN_120</strain>
    </source>
</reference>
<accession>A0AAW6K472</accession>
<organism evidence="2 3">
    <name type="scientific">Mediterraneibacter gnavus</name>
    <name type="common">Ruminococcus gnavus</name>
    <dbReference type="NCBI Taxonomy" id="33038"/>
    <lineage>
        <taxon>Bacteria</taxon>
        <taxon>Bacillati</taxon>
        <taxon>Bacillota</taxon>
        <taxon>Clostridia</taxon>
        <taxon>Lachnospirales</taxon>
        <taxon>Lachnospiraceae</taxon>
        <taxon>Mediterraneibacter</taxon>
    </lineage>
</organism>
<sequence>MISKVKLFLITVAILCSDVIFTGWIAEEGTSTNICVCSAVSR</sequence>
<evidence type="ECO:0000256" key="1">
    <source>
        <dbReference type="SAM" id="Phobius"/>
    </source>
</evidence>
<dbReference type="AlphaFoldDB" id="A0AAW6K472"/>
<keyword evidence="1" id="KW-0472">Membrane</keyword>
<keyword evidence="1" id="KW-0812">Transmembrane</keyword>
<gene>
    <name evidence="2" type="ORF">O4N78_15310</name>
</gene>
<name>A0AAW6K472_MEDGN</name>
<dbReference type="Proteomes" id="UP001149331">
    <property type="component" value="Unassembled WGS sequence"/>
</dbReference>
<keyword evidence="1" id="KW-1133">Transmembrane helix</keyword>
<dbReference type="RefSeq" id="WP_272111326.1">
    <property type="nucleotide sequence ID" value="NZ_JAPZEG010000026.1"/>
</dbReference>
<comment type="caution">
    <text evidence="2">The sequence shown here is derived from an EMBL/GenBank/DDBJ whole genome shotgun (WGS) entry which is preliminary data.</text>
</comment>
<protein>
    <submittedName>
        <fullName evidence="2">Uncharacterized protein</fullName>
    </submittedName>
</protein>
<evidence type="ECO:0000313" key="3">
    <source>
        <dbReference type="Proteomes" id="UP001149331"/>
    </source>
</evidence>
<dbReference type="EMBL" id="JAPZEG010000026">
    <property type="protein sequence ID" value="MDE1204908.1"/>
    <property type="molecule type" value="Genomic_DNA"/>
</dbReference>
<proteinExistence type="predicted"/>